<reference evidence="4 5" key="1">
    <citation type="journal article" date="2017" name="Curr. Biol.">
        <title>Genome architecture and evolution of a unichromosomal asexual nematode.</title>
        <authorList>
            <person name="Fradin H."/>
            <person name="Zegar C."/>
            <person name="Gutwein M."/>
            <person name="Lucas J."/>
            <person name="Kovtun M."/>
            <person name="Corcoran D."/>
            <person name="Baugh L.R."/>
            <person name="Kiontke K."/>
            <person name="Gunsalus K."/>
            <person name="Fitch D.H."/>
            <person name="Piano F."/>
        </authorList>
    </citation>
    <scope>NUCLEOTIDE SEQUENCE [LARGE SCALE GENOMIC DNA]</scope>
    <source>
        <strain evidence="4">PF1309</strain>
    </source>
</reference>
<sequence>MAEINERASVSSPPVPQTPAPPPELRQLADGMYDKVGTFLQGQIQDTIEEYKLLEEMNKTTAQRYVDMKVVTGKVADKLTKLNEKYESLRPYLQQIDELDESTRKLEEAANSLEQYVSALEGKFTSLQSQPQ</sequence>
<dbReference type="Pfam" id="PF10046">
    <property type="entry name" value="BLOC1_2"/>
    <property type="match status" value="1"/>
</dbReference>
<dbReference type="GO" id="GO:0000930">
    <property type="term" value="C:gamma-tubulin complex"/>
    <property type="evidence" value="ECO:0007669"/>
    <property type="project" value="TreeGrafter"/>
</dbReference>
<dbReference type="GO" id="GO:0043015">
    <property type="term" value="F:gamma-tubulin binding"/>
    <property type="evidence" value="ECO:0007669"/>
    <property type="project" value="TreeGrafter"/>
</dbReference>
<dbReference type="PANTHER" id="PTHR46479">
    <property type="entry name" value="BIOGENESIS OF LYSOSOME-RELATED ORGANELLES COMPLEX 1 SUBUNIT 2"/>
    <property type="match status" value="1"/>
</dbReference>
<keyword evidence="5" id="KW-1185">Reference proteome</keyword>
<feature type="coiled-coil region" evidence="2">
    <location>
        <begin position="96"/>
        <end position="123"/>
    </location>
</feature>
<keyword evidence="2" id="KW-0175">Coiled coil</keyword>
<dbReference type="Proteomes" id="UP000218231">
    <property type="component" value="Unassembled WGS sequence"/>
</dbReference>
<protein>
    <recommendedName>
        <fullName evidence="6">Biogenesis of lysosome-related organelles complex 1 subunit 2</fullName>
    </recommendedName>
</protein>
<evidence type="ECO:0000313" key="4">
    <source>
        <dbReference type="EMBL" id="PAV86919.1"/>
    </source>
</evidence>
<evidence type="ECO:0000256" key="3">
    <source>
        <dbReference type="SAM" id="MobiDB-lite"/>
    </source>
</evidence>
<dbReference type="GO" id="GO:0099078">
    <property type="term" value="C:BORC complex"/>
    <property type="evidence" value="ECO:0007669"/>
    <property type="project" value="TreeGrafter"/>
</dbReference>
<name>A0A2A2LL84_9BILA</name>
<feature type="region of interest" description="Disordered" evidence="3">
    <location>
        <begin position="1"/>
        <end position="27"/>
    </location>
</feature>
<evidence type="ECO:0008006" key="6">
    <source>
        <dbReference type="Google" id="ProtNLM"/>
    </source>
</evidence>
<dbReference type="STRING" id="2018661.A0A2A2LL84"/>
<evidence type="ECO:0000256" key="1">
    <source>
        <dbReference type="ARBA" id="ARBA00008468"/>
    </source>
</evidence>
<comment type="caution">
    <text evidence="4">The sequence shown here is derived from an EMBL/GenBank/DDBJ whole genome shotgun (WGS) entry which is preliminary data.</text>
</comment>
<dbReference type="GO" id="GO:0032418">
    <property type="term" value="P:lysosome localization"/>
    <property type="evidence" value="ECO:0007669"/>
    <property type="project" value="TreeGrafter"/>
</dbReference>
<feature type="compositionally biased region" description="Pro residues" evidence="3">
    <location>
        <begin position="13"/>
        <end position="24"/>
    </location>
</feature>
<dbReference type="GO" id="GO:0016197">
    <property type="term" value="P:endosomal transport"/>
    <property type="evidence" value="ECO:0007669"/>
    <property type="project" value="TreeGrafter"/>
</dbReference>
<evidence type="ECO:0000313" key="5">
    <source>
        <dbReference type="Proteomes" id="UP000218231"/>
    </source>
</evidence>
<dbReference type="AlphaFoldDB" id="A0A2A2LL84"/>
<dbReference type="EMBL" id="LIAE01006617">
    <property type="protein sequence ID" value="PAV86919.1"/>
    <property type="molecule type" value="Genomic_DNA"/>
</dbReference>
<evidence type="ECO:0000256" key="2">
    <source>
        <dbReference type="SAM" id="Coils"/>
    </source>
</evidence>
<dbReference type="PANTHER" id="PTHR46479:SF1">
    <property type="entry name" value="BIOGENESIS OF LYSOSOME-RELATED ORGANELLES COMPLEX 1 SUBUNIT 2"/>
    <property type="match status" value="1"/>
</dbReference>
<comment type="similarity">
    <text evidence="1">Belongs to the BLOC1S2 family.</text>
</comment>
<proteinExistence type="inferred from homology"/>
<dbReference type="GO" id="GO:0031083">
    <property type="term" value="C:BLOC-1 complex"/>
    <property type="evidence" value="ECO:0007669"/>
    <property type="project" value="TreeGrafter"/>
</dbReference>
<gene>
    <name evidence="4" type="ORF">WR25_03376</name>
</gene>
<dbReference type="OrthoDB" id="244061at2759"/>
<accession>A0A2A2LL84</accession>
<organism evidence="4 5">
    <name type="scientific">Diploscapter pachys</name>
    <dbReference type="NCBI Taxonomy" id="2018661"/>
    <lineage>
        <taxon>Eukaryota</taxon>
        <taxon>Metazoa</taxon>
        <taxon>Ecdysozoa</taxon>
        <taxon>Nematoda</taxon>
        <taxon>Chromadorea</taxon>
        <taxon>Rhabditida</taxon>
        <taxon>Rhabditina</taxon>
        <taxon>Rhabditomorpha</taxon>
        <taxon>Rhabditoidea</taxon>
        <taxon>Rhabditidae</taxon>
        <taxon>Diploscapter</taxon>
    </lineage>
</organism>
<dbReference type="InterPro" id="IPR019269">
    <property type="entry name" value="BLOC1_su2"/>
</dbReference>